<reference evidence="2" key="1">
    <citation type="submission" date="2021-01" db="EMBL/GenBank/DDBJ databases">
        <title>Modified the classification status of verrucomicrobia.</title>
        <authorList>
            <person name="Feng X."/>
        </authorList>
    </citation>
    <scope>NUCLEOTIDE SEQUENCE</scope>
    <source>
        <strain evidence="2">JCM 18052</strain>
    </source>
</reference>
<comment type="caution">
    <text evidence="2">The sequence shown here is derived from an EMBL/GenBank/DDBJ whole genome shotgun (WGS) entry which is preliminary data.</text>
</comment>
<dbReference type="AlphaFoldDB" id="A0A934R0E3"/>
<feature type="coiled-coil region" evidence="1">
    <location>
        <begin position="118"/>
        <end position="152"/>
    </location>
</feature>
<evidence type="ECO:0000256" key="1">
    <source>
        <dbReference type="SAM" id="Coils"/>
    </source>
</evidence>
<protein>
    <submittedName>
        <fullName evidence="2">Uncharacterized protein</fullName>
    </submittedName>
</protein>
<evidence type="ECO:0000313" key="3">
    <source>
        <dbReference type="Proteomes" id="UP000600139"/>
    </source>
</evidence>
<dbReference type="Proteomes" id="UP000600139">
    <property type="component" value="Unassembled WGS sequence"/>
</dbReference>
<dbReference type="EMBL" id="JAENIK010000004">
    <property type="protein sequence ID" value="MBK1814439.1"/>
    <property type="molecule type" value="Genomic_DNA"/>
</dbReference>
<accession>A0A934R0E3</accession>
<dbReference type="RefSeq" id="WP_200349405.1">
    <property type="nucleotide sequence ID" value="NZ_BAABHZ010000010.1"/>
</dbReference>
<sequence>MANVFGILTAIVLALAAYIANKNKTAYDAKITATKEKQTALADTEVKLKVAKTTLTEELPAQRTEVEADVEKLTAQEAAQTKANTALEEVTKTKSAKLAENKAKLDDFREKSKNTGDIDQLAAKLKTTLAEVEELQQSITVAEAKLSDLNAQNTASGAEVGAAKTKFENFTGGQSLATLQTRIRSIYPNWGFVTLAAGNNAGVVANSTLNVIRDGEVIAKLLVTAVESGTASASIVPDSLSSDVTLAVGDRVVPGQKAAVSTPASAPVVTPPASN</sequence>
<name>A0A934R0E3_9BACT</name>
<proteinExistence type="predicted"/>
<gene>
    <name evidence="2" type="ORF">JIN84_02365</name>
</gene>
<evidence type="ECO:0000313" key="2">
    <source>
        <dbReference type="EMBL" id="MBK1814439.1"/>
    </source>
</evidence>
<keyword evidence="3" id="KW-1185">Reference proteome</keyword>
<organism evidence="2 3">
    <name type="scientific">Luteolibacter yonseiensis</name>
    <dbReference type="NCBI Taxonomy" id="1144680"/>
    <lineage>
        <taxon>Bacteria</taxon>
        <taxon>Pseudomonadati</taxon>
        <taxon>Verrucomicrobiota</taxon>
        <taxon>Verrucomicrobiia</taxon>
        <taxon>Verrucomicrobiales</taxon>
        <taxon>Verrucomicrobiaceae</taxon>
        <taxon>Luteolibacter</taxon>
    </lineage>
</organism>
<keyword evidence="1" id="KW-0175">Coiled coil</keyword>